<evidence type="ECO:0000259" key="2">
    <source>
        <dbReference type="Pfam" id="PF04909"/>
    </source>
</evidence>
<dbReference type="PANTHER" id="PTHR21240:SF28">
    <property type="entry name" value="ISO-OROTATE DECARBOXYLASE (EUROFUNG)"/>
    <property type="match status" value="1"/>
</dbReference>
<organism evidence="3 4">
    <name type="scientific">Persicimonas caeni</name>
    <dbReference type="NCBI Taxonomy" id="2292766"/>
    <lineage>
        <taxon>Bacteria</taxon>
        <taxon>Deltaproteobacteria</taxon>
        <taxon>Bradymonadales</taxon>
        <taxon>Bradymonadaceae</taxon>
        <taxon>Persicimonas</taxon>
    </lineage>
</organism>
<dbReference type="OrthoDB" id="9771320at2"/>
<dbReference type="GO" id="GO:0016831">
    <property type="term" value="F:carboxy-lyase activity"/>
    <property type="evidence" value="ECO:0007669"/>
    <property type="project" value="InterPro"/>
</dbReference>
<keyword evidence="1" id="KW-0456">Lyase</keyword>
<reference evidence="3 4" key="1">
    <citation type="submission" date="2019-06" db="EMBL/GenBank/DDBJ databases">
        <title>Persicimonas caeni gen. nov., sp. nov., a predatory bacterium isolated from solar saltern.</title>
        <authorList>
            <person name="Wang S."/>
        </authorList>
    </citation>
    <scope>NUCLEOTIDE SEQUENCE [LARGE SCALE GENOMIC DNA]</scope>
    <source>
        <strain evidence="3 4">YN101</strain>
    </source>
</reference>
<keyword evidence="3" id="KW-0378">Hydrolase</keyword>
<evidence type="ECO:0000256" key="1">
    <source>
        <dbReference type="ARBA" id="ARBA00023239"/>
    </source>
</evidence>
<gene>
    <name evidence="3" type="ORF">FIV42_14925</name>
</gene>
<dbReference type="GO" id="GO:0016787">
    <property type="term" value="F:hydrolase activity"/>
    <property type="evidence" value="ECO:0007669"/>
    <property type="project" value="UniProtKB-KW"/>
</dbReference>
<dbReference type="Gene3D" id="3.20.20.140">
    <property type="entry name" value="Metal-dependent hydrolases"/>
    <property type="match status" value="1"/>
</dbReference>
<evidence type="ECO:0000313" key="4">
    <source>
        <dbReference type="Proteomes" id="UP000315995"/>
    </source>
</evidence>
<sequence>MIIDIHVHLVALREDNGCYVSDKMSRGIVYQLLSRVLGLKGVSRGELDEAYRDRLLGWAHDSDLDGVGVLALDGVYDDDGEFDRERTQVYVCNDYCLKVCEASAKLLPICSVNPKRKDAIEELERVVAHGAVAIKMLPNSQGFDPGDPDYQPFWQRMVELGVPLLIHSSFEHTIPPIDQSFGRPERLHAALSEGVTVISAHCASAGVAHIHEDIGTWQSMLREFPNLFGDISAMASMARFPYLKTVLADEVARERVALGSDFPIPVSPWLFLPQLGFQKVRELNKIDNPLQKNLETFKAMGVDNGILRRGERLLKL</sequence>
<proteinExistence type="predicted"/>
<dbReference type="SUPFAM" id="SSF51556">
    <property type="entry name" value="Metallo-dependent hydrolases"/>
    <property type="match status" value="1"/>
</dbReference>
<name>A0A4Y6PUF9_PERCE</name>
<dbReference type="PANTHER" id="PTHR21240">
    <property type="entry name" value="2-AMINO-3-CARBOXYLMUCONATE-6-SEMIALDEHYDE DECARBOXYLASE"/>
    <property type="match status" value="1"/>
</dbReference>
<accession>A0A4Y6PUF9</accession>
<accession>A0A5B8Y5I9</accession>
<dbReference type="InterPro" id="IPR032466">
    <property type="entry name" value="Metal_Hydrolase"/>
</dbReference>
<evidence type="ECO:0000313" key="3">
    <source>
        <dbReference type="EMBL" id="QDG51984.1"/>
    </source>
</evidence>
<protein>
    <submittedName>
        <fullName evidence="3">Amidohydrolase</fullName>
    </submittedName>
</protein>
<dbReference type="Pfam" id="PF04909">
    <property type="entry name" value="Amidohydro_2"/>
    <property type="match status" value="1"/>
</dbReference>
<dbReference type="GO" id="GO:0019748">
    <property type="term" value="P:secondary metabolic process"/>
    <property type="evidence" value="ECO:0007669"/>
    <property type="project" value="TreeGrafter"/>
</dbReference>
<dbReference type="CDD" id="cd01292">
    <property type="entry name" value="metallo-dependent_hydrolases"/>
    <property type="match status" value="1"/>
</dbReference>
<dbReference type="Proteomes" id="UP000315995">
    <property type="component" value="Chromosome"/>
</dbReference>
<dbReference type="InterPro" id="IPR006680">
    <property type="entry name" value="Amidohydro-rel"/>
</dbReference>
<dbReference type="EMBL" id="CP041186">
    <property type="protein sequence ID" value="QDG51984.1"/>
    <property type="molecule type" value="Genomic_DNA"/>
</dbReference>
<dbReference type="AlphaFoldDB" id="A0A4Y6PUF9"/>
<keyword evidence="4" id="KW-1185">Reference proteome</keyword>
<dbReference type="RefSeq" id="WP_141198462.1">
    <property type="nucleotide sequence ID" value="NZ_CP041186.1"/>
</dbReference>
<dbReference type="GO" id="GO:0005737">
    <property type="term" value="C:cytoplasm"/>
    <property type="evidence" value="ECO:0007669"/>
    <property type="project" value="TreeGrafter"/>
</dbReference>
<feature type="domain" description="Amidohydrolase-related" evidence="2">
    <location>
        <begin position="3"/>
        <end position="270"/>
    </location>
</feature>
<dbReference type="InterPro" id="IPR032465">
    <property type="entry name" value="ACMSD"/>
</dbReference>